<keyword evidence="6 9" id="KW-0731">Sigma factor</keyword>
<evidence type="ECO:0000256" key="4">
    <source>
        <dbReference type="ARBA" id="ARBA00022695"/>
    </source>
</evidence>
<accession>A0A1G7AYA4</accession>
<evidence type="ECO:0000256" key="9">
    <source>
        <dbReference type="PIRNR" id="PIRNR000774"/>
    </source>
</evidence>
<dbReference type="GO" id="GO:0000428">
    <property type="term" value="C:DNA-directed RNA polymerase complex"/>
    <property type="evidence" value="ECO:0007669"/>
    <property type="project" value="UniProtKB-KW"/>
</dbReference>
<feature type="domain" description="RNA polymerase sigma factor 54 core-binding" evidence="12">
    <location>
        <begin position="165"/>
        <end position="370"/>
    </location>
</feature>
<dbReference type="Pfam" id="PF04963">
    <property type="entry name" value="Sigma54_CBD"/>
    <property type="match status" value="1"/>
</dbReference>
<evidence type="ECO:0000313" key="13">
    <source>
        <dbReference type="EMBL" id="SDE18946.1"/>
    </source>
</evidence>
<dbReference type="InterPro" id="IPR000394">
    <property type="entry name" value="RNA_pol_sigma_54"/>
</dbReference>
<dbReference type="InterPro" id="IPR007046">
    <property type="entry name" value="RNA_pol_sigma_54_core-bd"/>
</dbReference>
<reference evidence="13 14" key="1">
    <citation type="submission" date="2016-10" db="EMBL/GenBank/DDBJ databases">
        <authorList>
            <person name="de Groot N.N."/>
        </authorList>
    </citation>
    <scope>NUCLEOTIDE SEQUENCE [LARGE SCALE GENOMIC DNA]</scope>
    <source>
        <strain evidence="13 14">DSM 16619</strain>
    </source>
</reference>
<evidence type="ECO:0000256" key="10">
    <source>
        <dbReference type="SAM" id="MobiDB-lite"/>
    </source>
</evidence>
<dbReference type="PIRSF" id="PIRSF000774">
    <property type="entry name" value="RpoN"/>
    <property type="match status" value="1"/>
</dbReference>
<dbReference type="InterPro" id="IPR007634">
    <property type="entry name" value="RNA_pol_sigma_54_DNA-bd"/>
</dbReference>
<keyword evidence="14" id="KW-1185">Reference proteome</keyword>
<keyword evidence="5 9" id="KW-0805">Transcription regulation</keyword>
<dbReference type="Pfam" id="PF04552">
    <property type="entry name" value="Sigma54_DBD"/>
    <property type="match status" value="1"/>
</dbReference>
<proteinExistence type="inferred from homology"/>
<dbReference type="Pfam" id="PF00309">
    <property type="entry name" value="Sigma54_AID"/>
    <property type="match status" value="1"/>
</dbReference>
<dbReference type="GO" id="GO:0016987">
    <property type="term" value="F:sigma factor activity"/>
    <property type="evidence" value="ECO:0007669"/>
    <property type="project" value="UniProtKB-KW"/>
</dbReference>
<evidence type="ECO:0000256" key="7">
    <source>
        <dbReference type="ARBA" id="ARBA00023125"/>
    </source>
</evidence>
<feature type="domain" description="RNA polymerase sigma factor 54 DNA-binding" evidence="11">
    <location>
        <begin position="385"/>
        <end position="541"/>
    </location>
</feature>
<comment type="similarity">
    <text evidence="1 9">Belongs to the sigma-54 factor family.</text>
</comment>
<feature type="compositionally biased region" description="Low complexity" evidence="10">
    <location>
        <begin position="114"/>
        <end position="123"/>
    </location>
</feature>
<dbReference type="InterPro" id="IPR038709">
    <property type="entry name" value="RpoN_core-bd_sf"/>
</dbReference>
<evidence type="ECO:0000259" key="11">
    <source>
        <dbReference type="Pfam" id="PF04552"/>
    </source>
</evidence>
<dbReference type="EMBL" id="FMZC01000013">
    <property type="protein sequence ID" value="SDE18946.1"/>
    <property type="molecule type" value="Genomic_DNA"/>
</dbReference>
<dbReference type="Gene3D" id="1.10.10.60">
    <property type="entry name" value="Homeodomain-like"/>
    <property type="match status" value="1"/>
</dbReference>
<dbReference type="NCBIfam" id="NF009118">
    <property type="entry name" value="PRK12469.1"/>
    <property type="match status" value="1"/>
</dbReference>
<evidence type="ECO:0000259" key="12">
    <source>
        <dbReference type="Pfam" id="PF04963"/>
    </source>
</evidence>
<sequence length="543" mass="59180">MGRSGGTRVMKPGLSLRVSQHLALTPQLQQSIRLLQLSTLELSQEVEQMLDENPFLERTAEEAAREEFGLPQADAPVSEDDRHTEDAIYSGAPGEANTPVAASSEGDSASTAEAPGSSDAPDTPDTPDWEGDGTVEMTPDDGEWGGDAPARTRTAGEGDEADATELARSHESLTAHLHRQALGLRLSEVDTAALRFLIESLNDDGYLDESLQSLAVSLAGEEDTEQVEELVHRFTVALGLLQSLDPVGVGARGLAECLTLQLKALREDGEGDPDVVQTALRICQQPLEMLARRDVRRLAQACGGGEERTRLAMALIARLEPRPGRAFVEVERNIIVPDVIVKKIGRGTQQNFSVQLNPDVMPRLRVHDIYAGALRGNRGGEGHQGLQQRLQEARWFIKNIQQRFDTILRVSRAIVDRQKNFFVHGELAMRPLVLRDIADELGLHESTISRVTTAKYMATPQGTYELKYFFGSGLGTETGGNASSTAVRALIKQFVSAESAAKPLSDSQIAEMLKEQGIECARRTVAKYREALKIAPANLRKAL</sequence>
<keyword evidence="3 9" id="KW-0808">Transferase</keyword>
<keyword evidence="7 9" id="KW-0238">DNA-binding</keyword>
<dbReference type="GO" id="GO:0001216">
    <property type="term" value="F:DNA-binding transcription activator activity"/>
    <property type="evidence" value="ECO:0007669"/>
    <property type="project" value="InterPro"/>
</dbReference>
<evidence type="ECO:0000256" key="5">
    <source>
        <dbReference type="ARBA" id="ARBA00023015"/>
    </source>
</evidence>
<protein>
    <recommendedName>
        <fullName evidence="9">RNA polymerase sigma-54 factor</fullName>
    </recommendedName>
</protein>
<name>A0A1G7AYA4_9BURK</name>
<dbReference type="PROSITE" id="PS00717">
    <property type="entry name" value="SIGMA54_1"/>
    <property type="match status" value="1"/>
</dbReference>
<dbReference type="Gene3D" id="1.10.10.1330">
    <property type="entry name" value="RNA polymerase sigma-54 factor, core-binding domain"/>
    <property type="match status" value="1"/>
</dbReference>
<evidence type="ECO:0000256" key="6">
    <source>
        <dbReference type="ARBA" id="ARBA00023082"/>
    </source>
</evidence>
<keyword evidence="2 9" id="KW-0240">DNA-directed RNA polymerase</keyword>
<comment type="function">
    <text evidence="9">Sigma factors are initiation factors that promote the attachment of RNA polymerase to specific initiation sites and are then released.</text>
</comment>
<evidence type="ECO:0000256" key="8">
    <source>
        <dbReference type="ARBA" id="ARBA00023163"/>
    </source>
</evidence>
<dbReference type="NCBIfam" id="TIGR02395">
    <property type="entry name" value="rpoN_sigma"/>
    <property type="match status" value="1"/>
</dbReference>
<dbReference type="PANTHER" id="PTHR32248:SF4">
    <property type="entry name" value="RNA POLYMERASE SIGMA-54 FACTOR"/>
    <property type="match status" value="1"/>
</dbReference>
<keyword evidence="8 9" id="KW-0804">Transcription</keyword>
<dbReference type="AlphaFoldDB" id="A0A1G7AYA4"/>
<evidence type="ECO:0000313" key="14">
    <source>
        <dbReference type="Proteomes" id="UP000198781"/>
    </source>
</evidence>
<dbReference type="PANTHER" id="PTHR32248">
    <property type="entry name" value="RNA POLYMERASE SIGMA-54 FACTOR"/>
    <property type="match status" value="1"/>
</dbReference>
<dbReference type="PROSITE" id="PS50044">
    <property type="entry name" value="SIGMA54_3"/>
    <property type="match status" value="1"/>
</dbReference>
<dbReference type="Proteomes" id="UP000198781">
    <property type="component" value="Unassembled WGS sequence"/>
</dbReference>
<dbReference type="GO" id="GO:0006352">
    <property type="term" value="P:DNA-templated transcription initiation"/>
    <property type="evidence" value="ECO:0007669"/>
    <property type="project" value="InterPro"/>
</dbReference>
<feature type="region of interest" description="Disordered" evidence="10">
    <location>
        <begin position="62"/>
        <end position="161"/>
    </location>
</feature>
<dbReference type="GO" id="GO:0003677">
    <property type="term" value="F:DNA binding"/>
    <property type="evidence" value="ECO:0007669"/>
    <property type="project" value="UniProtKB-KW"/>
</dbReference>
<organism evidence="13 14">
    <name type="scientific">Paracidovorax valerianellae</name>
    <dbReference type="NCBI Taxonomy" id="187868"/>
    <lineage>
        <taxon>Bacteria</taxon>
        <taxon>Pseudomonadati</taxon>
        <taxon>Pseudomonadota</taxon>
        <taxon>Betaproteobacteria</taxon>
        <taxon>Burkholderiales</taxon>
        <taxon>Comamonadaceae</taxon>
        <taxon>Paracidovorax</taxon>
    </lineage>
</organism>
<dbReference type="PROSITE" id="PS00718">
    <property type="entry name" value="SIGMA54_2"/>
    <property type="match status" value="1"/>
</dbReference>
<evidence type="ECO:0000256" key="3">
    <source>
        <dbReference type="ARBA" id="ARBA00022679"/>
    </source>
</evidence>
<keyword evidence="4 9" id="KW-0548">Nucleotidyltransferase</keyword>
<dbReference type="NCBIfam" id="NF004595">
    <property type="entry name" value="PRK05932.1-2"/>
    <property type="match status" value="1"/>
</dbReference>
<dbReference type="STRING" id="187868.SAMN05192589_11381"/>
<evidence type="ECO:0000256" key="2">
    <source>
        <dbReference type="ARBA" id="ARBA00022478"/>
    </source>
</evidence>
<evidence type="ECO:0000256" key="1">
    <source>
        <dbReference type="ARBA" id="ARBA00008798"/>
    </source>
</evidence>
<gene>
    <name evidence="13" type="ORF">SAMN05192589_11381</name>
</gene>
<dbReference type="PRINTS" id="PR00045">
    <property type="entry name" value="SIGMA54FCT"/>
</dbReference>
<feature type="compositionally biased region" description="Acidic residues" evidence="10">
    <location>
        <begin position="125"/>
        <end position="144"/>
    </location>
</feature>
<dbReference type="GO" id="GO:0016779">
    <property type="term" value="F:nucleotidyltransferase activity"/>
    <property type="evidence" value="ECO:0007669"/>
    <property type="project" value="UniProtKB-KW"/>
</dbReference>